<dbReference type="EMBL" id="JAPFFI010000007">
    <property type="protein sequence ID" value="KAJ6389040.1"/>
    <property type="molecule type" value="Genomic_DNA"/>
</dbReference>
<evidence type="ECO:0000313" key="2">
    <source>
        <dbReference type="Proteomes" id="UP001141253"/>
    </source>
</evidence>
<reference evidence="1" key="1">
    <citation type="submission" date="2022-10" db="EMBL/GenBank/DDBJ databases">
        <authorList>
            <person name="Hyden B.L."/>
            <person name="Feng K."/>
            <person name="Yates T."/>
            <person name="Jawdy S."/>
            <person name="Smart L.B."/>
            <person name="Muchero W."/>
        </authorList>
    </citation>
    <scope>NUCLEOTIDE SEQUENCE</scope>
    <source>
        <tissue evidence="1">Shoot tip</tissue>
    </source>
</reference>
<proteinExistence type="predicted"/>
<comment type="caution">
    <text evidence="1">The sequence shown here is derived from an EMBL/GenBank/DDBJ whole genome shotgun (WGS) entry which is preliminary data.</text>
</comment>
<sequence length="106" mass="12287">MPPFIRPLCLSSKSHYRWDLKFLNDIHGVPFLFLMGSHYLLPVWRGTPKLLHAVCKVAVCYVRACAGTELTAKFGLEKHFPNRFLRIQFLGIVFRFLIWQFATGSC</sequence>
<protein>
    <submittedName>
        <fullName evidence="1">Uncharacterized protein</fullName>
    </submittedName>
</protein>
<organism evidence="1 2">
    <name type="scientific">Salix suchowensis</name>
    <dbReference type="NCBI Taxonomy" id="1278906"/>
    <lineage>
        <taxon>Eukaryota</taxon>
        <taxon>Viridiplantae</taxon>
        <taxon>Streptophyta</taxon>
        <taxon>Embryophyta</taxon>
        <taxon>Tracheophyta</taxon>
        <taxon>Spermatophyta</taxon>
        <taxon>Magnoliopsida</taxon>
        <taxon>eudicotyledons</taxon>
        <taxon>Gunneridae</taxon>
        <taxon>Pentapetalae</taxon>
        <taxon>rosids</taxon>
        <taxon>fabids</taxon>
        <taxon>Malpighiales</taxon>
        <taxon>Salicaceae</taxon>
        <taxon>Saliceae</taxon>
        <taxon>Salix</taxon>
    </lineage>
</organism>
<evidence type="ECO:0000313" key="1">
    <source>
        <dbReference type="EMBL" id="KAJ6389040.1"/>
    </source>
</evidence>
<keyword evidence="2" id="KW-1185">Reference proteome</keyword>
<name>A0ABQ9BS15_9ROSI</name>
<reference evidence="1" key="2">
    <citation type="journal article" date="2023" name="Int. J. Mol. Sci.">
        <title>De Novo Assembly and Annotation of 11 Diverse Shrub Willow (Salix) Genomes Reveals Novel Gene Organization in Sex-Linked Regions.</title>
        <authorList>
            <person name="Hyden B."/>
            <person name="Feng K."/>
            <person name="Yates T.B."/>
            <person name="Jawdy S."/>
            <person name="Cereghino C."/>
            <person name="Smart L.B."/>
            <person name="Muchero W."/>
        </authorList>
    </citation>
    <scope>NUCLEOTIDE SEQUENCE</scope>
    <source>
        <tissue evidence="1">Shoot tip</tissue>
    </source>
</reference>
<gene>
    <name evidence="1" type="ORF">OIU77_027401</name>
</gene>
<accession>A0ABQ9BS15</accession>
<dbReference type="Proteomes" id="UP001141253">
    <property type="component" value="Chromosome 3"/>
</dbReference>